<evidence type="ECO:0000256" key="1">
    <source>
        <dbReference type="SAM" id="Phobius"/>
    </source>
</evidence>
<feature type="transmembrane region" description="Helical" evidence="1">
    <location>
        <begin position="49"/>
        <end position="68"/>
    </location>
</feature>
<evidence type="ECO:0000313" key="2">
    <source>
        <dbReference type="EMBL" id="MCH79918.1"/>
    </source>
</evidence>
<name>A0A392LYA0_9FABA</name>
<dbReference type="Proteomes" id="UP000265520">
    <property type="component" value="Unassembled WGS sequence"/>
</dbReference>
<accession>A0A392LYA0</accession>
<sequence>MEIVVVVCSKEIDMGKTVVWWCPQFAVEAVEKVVVVPGGTDGEVGLLDVVTALVLEVVVAVAVTVAAVSVAGVSLAVAATVVVVAAVVTVVVAGAAIAP</sequence>
<reference evidence="2 3" key="1">
    <citation type="journal article" date="2018" name="Front. Plant Sci.">
        <title>Red Clover (Trifolium pratense) and Zigzag Clover (T. medium) - A Picture of Genomic Similarities and Differences.</title>
        <authorList>
            <person name="Dluhosova J."/>
            <person name="Istvanek J."/>
            <person name="Nedelnik J."/>
            <person name="Repkova J."/>
        </authorList>
    </citation>
    <scope>NUCLEOTIDE SEQUENCE [LARGE SCALE GENOMIC DNA]</scope>
    <source>
        <strain evidence="3">cv. 10/8</strain>
        <tissue evidence="2">Leaf</tissue>
    </source>
</reference>
<dbReference type="EMBL" id="LXQA010000499">
    <property type="protein sequence ID" value="MCH79918.1"/>
    <property type="molecule type" value="Genomic_DNA"/>
</dbReference>
<evidence type="ECO:0000313" key="3">
    <source>
        <dbReference type="Proteomes" id="UP000265520"/>
    </source>
</evidence>
<dbReference type="AlphaFoldDB" id="A0A392LYA0"/>
<comment type="caution">
    <text evidence="2">The sequence shown here is derived from an EMBL/GenBank/DDBJ whole genome shotgun (WGS) entry which is preliminary data.</text>
</comment>
<keyword evidence="1" id="KW-0472">Membrane</keyword>
<feature type="transmembrane region" description="Helical" evidence="1">
    <location>
        <begin position="75"/>
        <end position="98"/>
    </location>
</feature>
<gene>
    <name evidence="2" type="ORF">A2U01_0000679</name>
</gene>
<organism evidence="2 3">
    <name type="scientific">Trifolium medium</name>
    <dbReference type="NCBI Taxonomy" id="97028"/>
    <lineage>
        <taxon>Eukaryota</taxon>
        <taxon>Viridiplantae</taxon>
        <taxon>Streptophyta</taxon>
        <taxon>Embryophyta</taxon>
        <taxon>Tracheophyta</taxon>
        <taxon>Spermatophyta</taxon>
        <taxon>Magnoliopsida</taxon>
        <taxon>eudicotyledons</taxon>
        <taxon>Gunneridae</taxon>
        <taxon>Pentapetalae</taxon>
        <taxon>rosids</taxon>
        <taxon>fabids</taxon>
        <taxon>Fabales</taxon>
        <taxon>Fabaceae</taxon>
        <taxon>Papilionoideae</taxon>
        <taxon>50 kb inversion clade</taxon>
        <taxon>NPAAA clade</taxon>
        <taxon>Hologalegina</taxon>
        <taxon>IRL clade</taxon>
        <taxon>Trifolieae</taxon>
        <taxon>Trifolium</taxon>
    </lineage>
</organism>
<keyword evidence="1" id="KW-0812">Transmembrane</keyword>
<protein>
    <submittedName>
        <fullName evidence="2">Uncharacterized protein</fullName>
    </submittedName>
</protein>
<proteinExistence type="predicted"/>
<keyword evidence="3" id="KW-1185">Reference proteome</keyword>
<keyword evidence="1" id="KW-1133">Transmembrane helix</keyword>